<name>A0A202C6F6_9FLAO</name>
<dbReference type="GO" id="GO:0016020">
    <property type="term" value="C:membrane"/>
    <property type="evidence" value="ECO:0007669"/>
    <property type="project" value="TreeGrafter"/>
</dbReference>
<dbReference type="Gene3D" id="3.40.50.1000">
    <property type="entry name" value="HAD superfamily/HAD-like"/>
    <property type="match status" value="1"/>
</dbReference>
<dbReference type="PANTHER" id="PTHR43520:SF8">
    <property type="entry name" value="P-TYPE CU(+) TRANSPORTER"/>
    <property type="match status" value="1"/>
</dbReference>
<feature type="transmembrane region" description="Helical" evidence="2">
    <location>
        <begin position="49"/>
        <end position="68"/>
    </location>
</feature>
<sequence>KADVGFAVGSCTDVAAETAYIILVDSDPIDVVKLIDFGKLTYKKMVQNLIWPVGYNFVSIPLAAGVLYPNFVLSPAMVAVL</sequence>
<keyword evidence="4" id="KW-1185">Reference proteome</keyword>
<dbReference type="SUPFAM" id="SSF56784">
    <property type="entry name" value="HAD-like"/>
    <property type="match status" value="1"/>
</dbReference>
<dbReference type="GO" id="GO:0055070">
    <property type="term" value="P:copper ion homeostasis"/>
    <property type="evidence" value="ECO:0007669"/>
    <property type="project" value="TreeGrafter"/>
</dbReference>
<evidence type="ECO:0000313" key="3">
    <source>
        <dbReference type="EMBL" id="OVE59320.1"/>
    </source>
</evidence>
<protein>
    <recommendedName>
        <fullName evidence="5">Heavy metal translocating P-type ATPase</fullName>
    </recommendedName>
</protein>
<gene>
    <name evidence="3" type="ORF">B0E34_05645</name>
</gene>
<dbReference type="InterPro" id="IPR036412">
    <property type="entry name" value="HAD-like_sf"/>
</dbReference>
<dbReference type="GO" id="GO:0005507">
    <property type="term" value="F:copper ion binding"/>
    <property type="evidence" value="ECO:0007669"/>
    <property type="project" value="TreeGrafter"/>
</dbReference>
<dbReference type="EMBL" id="MVAG01000089">
    <property type="protein sequence ID" value="OVE59320.1"/>
    <property type="molecule type" value="Genomic_DNA"/>
</dbReference>
<dbReference type="PANTHER" id="PTHR43520">
    <property type="entry name" value="ATP7, ISOFORM B"/>
    <property type="match status" value="1"/>
</dbReference>
<keyword evidence="2" id="KW-0812">Transmembrane</keyword>
<organism evidence="3 4">
    <name type="scientific">Chryseobacterium mucoviscidosis</name>
    <dbReference type="NCBI Taxonomy" id="1945581"/>
    <lineage>
        <taxon>Bacteria</taxon>
        <taxon>Pseudomonadati</taxon>
        <taxon>Bacteroidota</taxon>
        <taxon>Flavobacteriia</taxon>
        <taxon>Flavobacteriales</taxon>
        <taxon>Weeksellaceae</taxon>
        <taxon>Chryseobacterium group</taxon>
        <taxon>Chryseobacterium</taxon>
    </lineage>
</organism>
<dbReference type="AlphaFoldDB" id="A0A202C6F6"/>
<dbReference type="InterPro" id="IPR023214">
    <property type="entry name" value="HAD_sf"/>
</dbReference>
<reference evidence="4" key="1">
    <citation type="submission" date="2017-02" db="EMBL/GenBank/DDBJ databases">
        <authorList>
            <person name="Tetz G."/>
            <person name="Tetz V."/>
        </authorList>
    </citation>
    <scope>NUCLEOTIDE SEQUENCE [LARGE SCALE GENOMIC DNA]</scope>
    <source>
        <strain evidence="4">VT16-26</strain>
    </source>
</reference>
<feature type="non-terminal residue" evidence="3">
    <location>
        <position position="1"/>
    </location>
</feature>
<evidence type="ECO:0000256" key="2">
    <source>
        <dbReference type="SAM" id="Phobius"/>
    </source>
</evidence>
<evidence type="ECO:0008006" key="5">
    <source>
        <dbReference type="Google" id="ProtNLM"/>
    </source>
</evidence>
<keyword evidence="1" id="KW-1278">Translocase</keyword>
<evidence type="ECO:0000256" key="1">
    <source>
        <dbReference type="ARBA" id="ARBA00022967"/>
    </source>
</evidence>
<evidence type="ECO:0000313" key="4">
    <source>
        <dbReference type="Proteomes" id="UP000196355"/>
    </source>
</evidence>
<keyword evidence="2" id="KW-1133">Transmembrane helix</keyword>
<proteinExistence type="predicted"/>
<keyword evidence="2" id="KW-0472">Membrane</keyword>
<feature type="non-terminal residue" evidence="3">
    <location>
        <position position="81"/>
    </location>
</feature>
<dbReference type="Proteomes" id="UP000196355">
    <property type="component" value="Unassembled WGS sequence"/>
</dbReference>
<accession>A0A202C6F6</accession>
<comment type="caution">
    <text evidence="3">The sequence shown here is derived from an EMBL/GenBank/DDBJ whole genome shotgun (WGS) entry which is preliminary data.</text>
</comment>
<dbReference type="GO" id="GO:0043682">
    <property type="term" value="F:P-type divalent copper transporter activity"/>
    <property type="evidence" value="ECO:0007669"/>
    <property type="project" value="TreeGrafter"/>
</dbReference>